<dbReference type="EMBL" id="BAVZ01000038">
    <property type="protein sequence ID" value="GAF10812.1"/>
    <property type="molecule type" value="Genomic_DNA"/>
</dbReference>
<evidence type="ECO:0000313" key="1">
    <source>
        <dbReference type="EMBL" id="GAF10812.1"/>
    </source>
</evidence>
<protein>
    <submittedName>
        <fullName evidence="1">Uncharacterized protein</fullName>
    </submittedName>
</protein>
<organism evidence="1 2">
    <name type="scientific">Paenibacillus pini JCM 16418</name>
    <dbReference type="NCBI Taxonomy" id="1236976"/>
    <lineage>
        <taxon>Bacteria</taxon>
        <taxon>Bacillati</taxon>
        <taxon>Bacillota</taxon>
        <taxon>Bacilli</taxon>
        <taxon>Bacillales</taxon>
        <taxon>Paenibacillaceae</taxon>
        <taxon>Paenibacillus</taxon>
    </lineage>
</organism>
<comment type="caution">
    <text evidence="1">The sequence shown here is derived from an EMBL/GenBank/DDBJ whole genome shotgun (WGS) entry which is preliminary data.</text>
</comment>
<accession>W7YQI5</accession>
<dbReference type="Proteomes" id="UP000019364">
    <property type="component" value="Unassembled WGS sequence"/>
</dbReference>
<sequence>MTNLQYVRIMTDDPAIQVKLLEVMESYGDDQWWITDNTDYLAYRQFQEDVMLVESHAWQKATEKLLGRDITFMELKLDYKNIKSKVISKYEEKYNI</sequence>
<name>W7YQI5_9BACL</name>
<dbReference type="RefSeq" id="WP_036653589.1">
    <property type="nucleotide sequence ID" value="NZ_BAVZ01000038.1"/>
</dbReference>
<gene>
    <name evidence="1" type="ORF">JCM16418_5034</name>
</gene>
<dbReference type="AlphaFoldDB" id="W7YQI5"/>
<evidence type="ECO:0000313" key="2">
    <source>
        <dbReference type="Proteomes" id="UP000019364"/>
    </source>
</evidence>
<reference evidence="1 2" key="1">
    <citation type="journal article" date="2014" name="Genome Announc.">
        <title>Draft Genome Sequence of Paenibacillus pini JCM 16418T, Isolated from the Rhizosphere of Pine Tree.</title>
        <authorList>
            <person name="Yuki M."/>
            <person name="Oshima K."/>
            <person name="Suda W."/>
            <person name="Oshida Y."/>
            <person name="Kitamura K."/>
            <person name="Iida Y."/>
            <person name="Hattori M."/>
            <person name="Ohkuma M."/>
        </authorList>
    </citation>
    <scope>NUCLEOTIDE SEQUENCE [LARGE SCALE GENOMIC DNA]</scope>
    <source>
        <strain evidence="1 2">JCM 16418</strain>
    </source>
</reference>
<keyword evidence="2" id="KW-1185">Reference proteome</keyword>
<proteinExistence type="predicted"/>
<dbReference type="OrthoDB" id="2658238at2"/>